<accession>A0A0L0V983</accession>
<evidence type="ECO:0000256" key="1">
    <source>
        <dbReference type="ARBA" id="ARBA00022741"/>
    </source>
</evidence>
<dbReference type="InterPro" id="IPR045063">
    <property type="entry name" value="Dynamin_N"/>
</dbReference>
<dbReference type="GO" id="GO:0005874">
    <property type="term" value="C:microtubule"/>
    <property type="evidence" value="ECO:0007669"/>
    <property type="project" value="TreeGrafter"/>
</dbReference>
<dbReference type="PANTHER" id="PTHR11566:SF21">
    <property type="entry name" value="DYNAMIN RELATED PROTEIN 1, ISOFORM A"/>
    <property type="match status" value="1"/>
</dbReference>
<dbReference type="GO" id="GO:0048312">
    <property type="term" value="P:intracellular distribution of mitochondria"/>
    <property type="evidence" value="ECO:0007669"/>
    <property type="project" value="TreeGrafter"/>
</dbReference>
<dbReference type="SMART" id="SM00053">
    <property type="entry name" value="DYNc"/>
    <property type="match status" value="1"/>
</dbReference>
<dbReference type="Proteomes" id="UP000054564">
    <property type="component" value="Unassembled WGS sequence"/>
</dbReference>
<dbReference type="InterPro" id="IPR000375">
    <property type="entry name" value="Dynamin_stalk"/>
</dbReference>
<dbReference type="AlphaFoldDB" id="A0A0L0V983"/>
<dbReference type="SUPFAM" id="SSF52540">
    <property type="entry name" value="P-loop containing nucleoside triphosphate hydrolases"/>
    <property type="match status" value="1"/>
</dbReference>
<name>A0A0L0V983_9BASI</name>
<reference evidence="6" key="1">
    <citation type="submission" date="2014-03" db="EMBL/GenBank/DDBJ databases">
        <title>The Genome Sequence of Puccinia striiformis f. sp. tritici PST-78.</title>
        <authorList>
            <consortium name="The Broad Institute Genome Sequencing Platform"/>
            <person name="Cuomo C."/>
            <person name="Hulbert S."/>
            <person name="Chen X."/>
            <person name="Walker B."/>
            <person name="Young S.K."/>
            <person name="Zeng Q."/>
            <person name="Gargeya S."/>
            <person name="Fitzgerald M."/>
            <person name="Haas B."/>
            <person name="Abouelleil A."/>
            <person name="Alvarado L."/>
            <person name="Arachchi H.M."/>
            <person name="Berlin A.M."/>
            <person name="Chapman S.B."/>
            <person name="Goldberg J."/>
            <person name="Griggs A."/>
            <person name="Gujja S."/>
            <person name="Hansen M."/>
            <person name="Howarth C."/>
            <person name="Imamovic A."/>
            <person name="Larimer J."/>
            <person name="McCowan C."/>
            <person name="Montmayeur A."/>
            <person name="Murphy C."/>
            <person name="Neiman D."/>
            <person name="Pearson M."/>
            <person name="Priest M."/>
            <person name="Roberts A."/>
            <person name="Saif S."/>
            <person name="Shea T."/>
            <person name="Sisk P."/>
            <person name="Sykes S."/>
            <person name="Wortman J."/>
            <person name="Nusbaum C."/>
            <person name="Birren B."/>
        </authorList>
    </citation>
    <scope>NUCLEOTIDE SEQUENCE [LARGE SCALE GENOMIC DNA]</scope>
    <source>
        <strain evidence="6">race PST-78</strain>
    </source>
</reference>
<dbReference type="GO" id="GO:0000266">
    <property type="term" value="P:mitochondrial fission"/>
    <property type="evidence" value="ECO:0007669"/>
    <property type="project" value="TreeGrafter"/>
</dbReference>
<dbReference type="STRING" id="1165861.A0A0L0V983"/>
<dbReference type="GO" id="GO:0008017">
    <property type="term" value="F:microtubule binding"/>
    <property type="evidence" value="ECO:0007669"/>
    <property type="project" value="TreeGrafter"/>
</dbReference>
<dbReference type="GO" id="GO:0016559">
    <property type="term" value="P:peroxisome fission"/>
    <property type="evidence" value="ECO:0007669"/>
    <property type="project" value="TreeGrafter"/>
</dbReference>
<dbReference type="GO" id="GO:0003924">
    <property type="term" value="F:GTPase activity"/>
    <property type="evidence" value="ECO:0007669"/>
    <property type="project" value="InterPro"/>
</dbReference>
<dbReference type="GO" id="GO:0016020">
    <property type="term" value="C:membrane"/>
    <property type="evidence" value="ECO:0007669"/>
    <property type="project" value="TreeGrafter"/>
</dbReference>
<dbReference type="Pfam" id="PF00350">
    <property type="entry name" value="Dynamin_N"/>
    <property type="match status" value="1"/>
</dbReference>
<feature type="region of interest" description="Disordered" evidence="3">
    <location>
        <begin position="512"/>
        <end position="538"/>
    </location>
</feature>
<dbReference type="Gene3D" id="3.40.50.300">
    <property type="entry name" value="P-loop containing nucleotide triphosphate hydrolases"/>
    <property type="match status" value="1"/>
</dbReference>
<protein>
    <recommendedName>
        <fullName evidence="4">Dynamin-type G domain-containing protein</fullName>
    </recommendedName>
</protein>
<dbReference type="InterPro" id="IPR022812">
    <property type="entry name" value="Dynamin"/>
</dbReference>
<dbReference type="Pfam" id="PF01031">
    <property type="entry name" value="Dynamin_M"/>
    <property type="match status" value="1"/>
</dbReference>
<proteinExistence type="predicted"/>
<evidence type="ECO:0000256" key="3">
    <source>
        <dbReference type="SAM" id="MobiDB-lite"/>
    </source>
</evidence>
<organism evidence="5 6">
    <name type="scientific">Puccinia striiformis f. sp. tritici PST-78</name>
    <dbReference type="NCBI Taxonomy" id="1165861"/>
    <lineage>
        <taxon>Eukaryota</taxon>
        <taxon>Fungi</taxon>
        <taxon>Dikarya</taxon>
        <taxon>Basidiomycota</taxon>
        <taxon>Pucciniomycotina</taxon>
        <taxon>Pucciniomycetes</taxon>
        <taxon>Pucciniales</taxon>
        <taxon>Pucciniaceae</taxon>
        <taxon>Puccinia</taxon>
    </lineage>
</organism>
<feature type="domain" description="Dynamin-type G" evidence="4">
    <location>
        <begin position="28"/>
        <end position="302"/>
    </location>
</feature>
<sequence>MGKAPTISCHRRQLDKVDEIRKLGRLDRISLPQIAVVGDQSGGKSALLEMISGVTFPKAAGMCTRFPTELSMRPAAEFSAKFFIDGKADSRIRLPKSKEDVARVIEDAKSFILEAEEGLDISSTVLTVELNGPQLPMLTLVDLPGYTQTHSQGQSKTTPHDIAQLAARYLAEPRTIILAVIPVNKDFETNVAVQHIRRFDEDGKRTLCVLTKPDMLDPGTEEQAIETLSGQKMHLVRGYHIIKNKNNQECLDGDSRELTLKKESIFFEKAPWSDICVTEKGIPSLIERLTAELSEQVEQEFSGIKRDSIKRKRELEDQLTRLGPEISTDLEKSNLLQRNIYNFVKQIKSLVDGHYSGGGFPEDCFIRARIQKLHENFHRQVIAITASVIDDLKVLEVMEATRGRELKGMFQQEAFVILASEVVEKWSAPTDQHIDEACKIASEISGKVIEKRCDQILVAYVSERMLEFFEHQNRSMHVDAHRMLNAESTPFTLQEMNFENLWSSVSGEIHGNPLSTSSKPDATGHQSHVNFRPTSSEPQISDTSKLKIFLHKYFSIAANRYVDAICLYVVERELFQDCDDRIIKWFADDPAALSRCREPRKTSNSRQKLSIDIKRLENAINILEQHTP</sequence>
<dbReference type="CDD" id="cd08771">
    <property type="entry name" value="DLP_1"/>
    <property type="match status" value="1"/>
</dbReference>
<dbReference type="EMBL" id="AJIL01000095">
    <property type="protein sequence ID" value="KNE95534.1"/>
    <property type="molecule type" value="Genomic_DNA"/>
</dbReference>
<gene>
    <name evidence="5" type="ORF">PSTG_11138</name>
</gene>
<keyword evidence="2" id="KW-0342">GTP-binding</keyword>
<dbReference type="InterPro" id="IPR001401">
    <property type="entry name" value="Dynamin_GTPase"/>
</dbReference>
<dbReference type="GO" id="GO:0005525">
    <property type="term" value="F:GTP binding"/>
    <property type="evidence" value="ECO:0007669"/>
    <property type="project" value="InterPro"/>
</dbReference>
<dbReference type="OrthoDB" id="2583551at2759"/>
<evidence type="ECO:0000259" key="4">
    <source>
        <dbReference type="PROSITE" id="PS51718"/>
    </source>
</evidence>
<evidence type="ECO:0000256" key="2">
    <source>
        <dbReference type="ARBA" id="ARBA00023134"/>
    </source>
</evidence>
<keyword evidence="6" id="KW-1185">Reference proteome</keyword>
<evidence type="ECO:0000313" key="5">
    <source>
        <dbReference type="EMBL" id="KNE95534.1"/>
    </source>
</evidence>
<feature type="compositionally biased region" description="Polar residues" evidence="3">
    <location>
        <begin position="513"/>
        <end position="538"/>
    </location>
</feature>
<dbReference type="PROSITE" id="PS51718">
    <property type="entry name" value="G_DYNAMIN_2"/>
    <property type="match status" value="1"/>
</dbReference>
<dbReference type="Gene3D" id="1.20.120.1240">
    <property type="entry name" value="Dynamin, middle domain"/>
    <property type="match status" value="1"/>
</dbReference>
<keyword evidence="1" id="KW-0547">Nucleotide-binding</keyword>
<dbReference type="GO" id="GO:0005739">
    <property type="term" value="C:mitochondrion"/>
    <property type="evidence" value="ECO:0007669"/>
    <property type="project" value="TreeGrafter"/>
</dbReference>
<dbReference type="PANTHER" id="PTHR11566">
    <property type="entry name" value="DYNAMIN"/>
    <property type="match status" value="1"/>
</dbReference>
<comment type="caution">
    <text evidence="5">The sequence shown here is derived from an EMBL/GenBank/DDBJ whole genome shotgun (WGS) entry which is preliminary data.</text>
</comment>
<dbReference type="GO" id="GO:0006897">
    <property type="term" value="P:endocytosis"/>
    <property type="evidence" value="ECO:0007669"/>
    <property type="project" value="TreeGrafter"/>
</dbReference>
<dbReference type="InterPro" id="IPR027417">
    <property type="entry name" value="P-loop_NTPase"/>
</dbReference>
<evidence type="ECO:0000313" key="6">
    <source>
        <dbReference type="Proteomes" id="UP000054564"/>
    </source>
</evidence>
<dbReference type="InterPro" id="IPR030381">
    <property type="entry name" value="G_DYNAMIN_dom"/>
</dbReference>
<dbReference type="PRINTS" id="PR00195">
    <property type="entry name" value="DYNAMIN"/>
</dbReference>